<protein>
    <submittedName>
        <fullName evidence="1">Uncharacterized protein</fullName>
    </submittedName>
</protein>
<proteinExistence type="predicted"/>
<name>A0A3P3E4Q8_9BURK</name>
<gene>
    <name evidence="1" type="ORF">EH244_29015</name>
</gene>
<dbReference type="AlphaFoldDB" id="A0A3P3E4Q8"/>
<sequence length="160" mass="17585">MTLNDLLPFFGHSELNTNLDQLLKSAGASIQSLSAKTLRAEGSDAIELKSLGLELAFWEREGYERKMGAPRDAGKAILAAVFAYGPGGKSFKPYTGPIPFSSGPIVKRQDALAEFGEPDVTEEDDDVVEWDQWTKDGLQVRATYHDDGSLWNLSFSIPFK</sequence>
<dbReference type="EMBL" id="RQXU01000030">
    <property type="protein sequence ID" value="RRH81465.1"/>
    <property type="molecule type" value="Genomic_DNA"/>
</dbReference>
<evidence type="ECO:0000313" key="2">
    <source>
        <dbReference type="Proteomes" id="UP000271590"/>
    </source>
</evidence>
<comment type="caution">
    <text evidence="1">The sequence shown here is derived from an EMBL/GenBank/DDBJ whole genome shotgun (WGS) entry which is preliminary data.</text>
</comment>
<organism evidence="1 2">
    <name type="scientific">Variovorax beijingensis</name>
    <dbReference type="NCBI Taxonomy" id="2496117"/>
    <lineage>
        <taxon>Bacteria</taxon>
        <taxon>Pseudomonadati</taxon>
        <taxon>Pseudomonadota</taxon>
        <taxon>Betaproteobacteria</taxon>
        <taxon>Burkholderiales</taxon>
        <taxon>Comamonadaceae</taxon>
        <taxon>Variovorax</taxon>
    </lineage>
</organism>
<evidence type="ECO:0000313" key="1">
    <source>
        <dbReference type="EMBL" id="RRH81465.1"/>
    </source>
</evidence>
<reference evidence="1 2" key="1">
    <citation type="submission" date="2018-11" db="EMBL/GenBank/DDBJ databases">
        <title>The genome of Variovorax sp T529.</title>
        <authorList>
            <person name="Gao J."/>
        </authorList>
    </citation>
    <scope>NUCLEOTIDE SEQUENCE [LARGE SCALE GENOMIC DNA]</scope>
    <source>
        <strain evidence="1 2">T529</strain>
    </source>
</reference>
<dbReference type="RefSeq" id="WP_124961749.1">
    <property type="nucleotide sequence ID" value="NZ_CBFHCE010000149.1"/>
</dbReference>
<dbReference type="Proteomes" id="UP000271590">
    <property type="component" value="Unassembled WGS sequence"/>
</dbReference>
<accession>A0A3P3E4Q8</accession>